<protein>
    <submittedName>
        <fullName evidence="2">MBL fold metallo-hydrolase</fullName>
    </submittedName>
</protein>
<evidence type="ECO:0000313" key="3">
    <source>
        <dbReference type="Proteomes" id="UP001501358"/>
    </source>
</evidence>
<accession>A0ABN3KSS5</accession>
<keyword evidence="3" id="KW-1185">Reference proteome</keyword>
<comment type="caution">
    <text evidence="2">The sequence shown here is derived from an EMBL/GenBank/DDBJ whole genome shotgun (WGS) entry which is preliminary data.</text>
</comment>
<dbReference type="Proteomes" id="UP001501358">
    <property type="component" value="Unassembled WGS sequence"/>
</dbReference>
<name>A0ABN3KSS5_9ACTN</name>
<proteinExistence type="predicted"/>
<dbReference type="InterPro" id="IPR001279">
    <property type="entry name" value="Metallo-B-lactamas"/>
</dbReference>
<evidence type="ECO:0000259" key="1">
    <source>
        <dbReference type="SMART" id="SM00849"/>
    </source>
</evidence>
<dbReference type="Pfam" id="PF12706">
    <property type="entry name" value="Lactamase_B_2"/>
    <property type="match status" value="1"/>
</dbReference>
<dbReference type="InterPro" id="IPR036866">
    <property type="entry name" value="RibonucZ/Hydroxyglut_hydro"/>
</dbReference>
<organism evidence="2 3">
    <name type="scientific">Streptomyces thermolineatus</name>
    <dbReference type="NCBI Taxonomy" id="44033"/>
    <lineage>
        <taxon>Bacteria</taxon>
        <taxon>Bacillati</taxon>
        <taxon>Actinomycetota</taxon>
        <taxon>Actinomycetes</taxon>
        <taxon>Kitasatosporales</taxon>
        <taxon>Streptomycetaceae</taxon>
        <taxon>Streptomyces</taxon>
    </lineage>
</organism>
<dbReference type="CDD" id="cd07716">
    <property type="entry name" value="RNaseZ_short-form-like_MBL-fold"/>
    <property type="match status" value="1"/>
</dbReference>
<dbReference type="SMART" id="SM00849">
    <property type="entry name" value="Lactamase_B"/>
    <property type="match status" value="1"/>
</dbReference>
<dbReference type="Gene3D" id="3.60.15.10">
    <property type="entry name" value="Ribonuclease Z/Hydroxyacylglutathione hydrolase-like"/>
    <property type="match status" value="1"/>
</dbReference>
<dbReference type="EMBL" id="BAAATA010000001">
    <property type="protein sequence ID" value="GAA2469225.1"/>
    <property type="molecule type" value="Genomic_DNA"/>
</dbReference>
<dbReference type="RefSeq" id="WP_344381066.1">
    <property type="nucleotide sequence ID" value="NZ_BAAATA010000001.1"/>
</dbReference>
<dbReference type="SUPFAM" id="SSF56281">
    <property type="entry name" value="Metallo-hydrolase/oxidoreductase"/>
    <property type="match status" value="1"/>
</dbReference>
<reference evidence="2 3" key="1">
    <citation type="journal article" date="2019" name="Int. J. Syst. Evol. Microbiol.">
        <title>The Global Catalogue of Microorganisms (GCM) 10K type strain sequencing project: providing services to taxonomists for standard genome sequencing and annotation.</title>
        <authorList>
            <consortium name="The Broad Institute Genomics Platform"/>
            <consortium name="The Broad Institute Genome Sequencing Center for Infectious Disease"/>
            <person name="Wu L."/>
            <person name="Ma J."/>
        </authorList>
    </citation>
    <scope>NUCLEOTIDE SEQUENCE [LARGE SCALE GENOMIC DNA]</scope>
    <source>
        <strain evidence="2 3">JCM 6307</strain>
    </source>
</reference>
<dbReference type="PANTHER" id="PTHR46018:SF4">
    <property type="entry name" value="METALLO-HYDROLASE YHFI-RELATED"/>
    <property type="match status" value="1"/>
</dbReference>
<gene>
    <name evidence="2" type="ORF">GCM10010406_00650</name>
</gene>
<dbReference type="PANTHER" id="PTHR46018">
    <property type="entry name" value="ZINC PHOSPHODIESTERASE ELAC PROTEIN 1"/>
    <property type="match status" value="1"/>
</dbReference>
<feature type="domain" description="Metallo-beta-lactamase" evidence="1">
    <location>
        <begin position="18"/>
        <end position="200"/>
    </location>
</feature>
<sequence>MKLTVVGCSGSFPSADSACSSYLVEADGFRMLLDMGNGALGELQRHCGLYDLDAVVLSHLHADHCIDMCNYWVVRYYPPDRAIGPRLPVYGPEGTEQRLATAYGGDLPSDKAMSEVFDFRTLTPGRFRIGPFTVEADLVSHPVEAFGLRVEHGGRTLTYSGDTGPCEALDVLARDADLFLCEASFTHGKEDIPDLHLNGREAGQAAERAGVSRLVLTHIPPWTDPKTAERDARTAYAGPLELARAGAVYEV</sequence>
<evidence type="ECO:0000313" key="2">
    <source>
        <dbReference type="EMBL" id="GAA2469225.1"/>
    </source>
</evidence>